<reference evidence="2" key="1">
    <citation type="submission" date="2019-08" db="EMBL/GenBank/DDBJ databases">
        <title>Limnoglobus roseus gen. nov., sp. nov., a novel freshwater planctomycete with a giant genome from the family Gemmataceae.</title>
        <authorList>
            <person name="Kulichevskaya I.S."/>
            <person name="Naumoff D.G."/>
            <person name="Miroshnikov K."/>
            <person name="Ivanova A."/>
            <person name="Philippov D.A."/>
            <person name="Hakobyan A."/>
            <person name="Rijpstra I.C."/>
            <person name="Sinninghe Damste J.S."/>
            <person name="Liesack W."/>
            <person name="Dedysh S.N."/>
        </authorList>
    </citation>
    <scope>NUCLEOTIDE SEQUENCE [LARGE SCALE GENOMIC DNA]</scope>
    <source>
        <strain evidence="2">PX52</strain>
    </source>
</reference>
<accession>A0A5C1AR15</accession>
<dbReference type="InterPro" id="IPR032675">
    <property type="entry name" value="LRR_dom_sf"/>
</dbReference>
<keyword evidence="2" id="KW-1185">Reference proteome</keyword>
<dbReference type="OrthoDB" id="272105at2"/>
<dbReference type="SUPFAM" id="SSF52047">
    <property type="entry name" value="RNI-like"/>
    <property type="match status" value="1"/>
</dbReference>
<evidence type="ECO:0000313" key="2">
    <source>
        <dbReference type="Proteomes" id="UP000324974"/>
    </source>
</evidence>
<sequence length="429" mass="46904">MRILSTWLGLFTITCLFGCNGDAKQEMPRRVQANEKPPQIGPNVLPVQPVQAKAQVKAQAKAQVPAPRAPSGDPYDDNWRQYMYDVNNNPELQRLAKKADEAIQQLKIIDPELDCRDFGPSQLTIEIYNPRHLDADGRIRPDFLKLLRLAGVTQLTIGIPLSDKGMAQLDSLRCLARLWLGNAGLVVTDKGIGELKNLTGLTGIDITGPKKEPLTISGEGFQNLAGLSKLREINLRGVRVDDLGIAAISKIESIVILTLEGDAITDAGISQLGNLSNLMSLGLQGHKITGTGFKSVRPLLKLTGMYLYGCPINISGIKDIVSAAPNLDFIGFTSAEVADDSIPILASLRGLHFLRLGNATLTEKSFDQLCHFAELDSLDISNATIPEKGLEMLIAAPKLKRLFIKSKQFKPELIENYRKARPKVELSID</sequence>
<protein>
    <submittedName>
        <fullName evidence="1">Leucine-rich repeat domain protein</fullName>
    </submittedName>
</protein>
<dbReference type="PANTHER" id="PTHR13318">
    <property type="entry name" value="PARTNER OF PAIRED, ISOFORM B-RELATED"/>
    <property type="match status" value="1"/>
</dbReference>
<dbReference type="KEGG" id="lrs:PX52LOC_06396"/>
<organism evidence="1 2">
    <name type="scientific">Limnoglobus roseus</name>
    <dbReference type="NCBI Taxonomy" id="2598579"/>
    <lineage>
        <taxon>Bacteria</taxon>
        <taxon>Pseudomonadati</taxon>
        <taxon>Planctomycetota</taxon>
        <taxon>Planctomycetia</taxon>
        <taxon>Gemmatales</taxon>
        <taxon>Gemmataceae</taxon>
        <taxon>Limnoglobus</taxon>
    </lineage>
</organism>
<dbReference type="AlphaFoldDB" id="A0A5C1AR15"/>
<dbReference type="Proteomes" id="UP000324974">
    <property type="component" value="Chromosome"/>
</dbReference>
<proteinExistence type="predicted"/>
<dbReference type="EMBL" id="CP042425">
    <property type="protein sequence ID" value="QEL19328.1"/>
    <property type="molecule type" value="Genomic_DNA"/>
</dbReference>
<dbReference type="Gene3D" id="3.80.10.10">
    <property type="entry name" value="Ribonuclease Inhibitor"/>
    <property type="match status" value="1"/>
</dbReference>
<evidence type="ECO:0000313" key="1">
    <source>
        <dbReference type="EMBL" id="QEL19328.1"/>
    </source>
</evidence>
<gene>
    <name evidence="1" type="ORF">PX52LOC_06396</name>
</gene>
<dbReference type="RefSeq" id="WP_149113728.1">
    <property type="nucleotide sequence ID" value="NZ_CP042425.1"/>
</dbReference>
<dbReference type="GO" id="GO:0031146">
    <property type="term" value="P:SCF-dependent proteasomal ubiquitin-dependent protein catabolic process"/>
    <property type="evidence" value="ECO:0007669"/>
    <property type="project" value="TreeGrafter"/>
</dbReference>
<dbReference type="GO" id="GO:0019005">
    <property type="term" value="C:SCF ubiquitin ligase complex"/>
    <property type="evidence" value="ECO:0007669"/>
    <property type="project" value="TreeGrafter"/>
</dbReference>
<name>A0A5C1AR15_9BACT</name>